<sequence length="514" mass="55637">MVTTSAFSDATSASKSSSGNFAPLITVRLSNDNYLYWRAQDAAIISAIMSTSIEHVQGLILFATTAQDAWAALAASFSSQSTARFMAVRGQLQDLKKLDITITNYFNKAQGLADTLTSIGEPLRPQEFIGYVLAGLDEDYDSVHDAISNRTTPITIRELYAQLLATEQRIEARKSELHGGRDFHSAKATGYSKGGKVPYRPSGDVRSDPLQQPRPVFTNKPPAGHVFHTGGGFPNRGGRGGGGYNTGGRSRHGDERGDRGGRPKDDNRPICQICDKVGHIASRCFKRFKTDYLGVDNDGRYMDRQVANATTSHGQTTAYNADAGWYMDTGATDHLTNRLDKLTMKEDYNGSDQVHAANGTGNGRGARLELLPVADVNHSDVDRVHASSGVPLHAGLGPVDLASPHTPSPAPASTRHQRPISPLPFDLSASPTDVYALFYSCRQCWASKSRGTHCRLDQAALAVTTTPSGHPTLALLLCRSVASPAPSRERANTTSDGRRSLTRCGGRRGRRRRR</sequence>
<proteinExistence type="predicted"/>
<dbReference type="Pfam" id="PF14223">
    <property type="entry name" value="Retrotran_gag_2"/>
    <property type="match status" value="1"/>
</dbReference>
<protein>
    <submittedName>
        <fullName evidence="2">Uncharacterized protein</fullName>
    </submittedName>
</protein>
<feature type="compositionally biased region" description="Basic and acidic residues" evidence="1">
    <location>
        <begin position="487"/>
        <end position="499"/>
    </location>
</feature>
<organism evidence="2 3">
    <name type="scientific">Lolium multiflorum</name>
    <name type="common">Italian ryegrass</name>
    <name type="synonym">Lolium perenne subsp. multiflorum</name>
    <dbReference type="NCBI Taxonomy" id="4521"/>
    <lineage>
        <taxon>Eukaryota</taxon>
        <taxon>Viridiplantae</taxon>
        <taxon>Streptophyta</taxon>
        <taxon>Embryophyta</taxon>
        <taxon>Tracheophyta</taxon>
        <taxon>Spermatophyta</taxon>
        <taxon>Magnoliopsida</taxon>
        <taxon>Liliopsida</taxon>
        <taxon>Poales</taxon>
        <taxon>Poaceae</taxon>
        <taxon>BOP clade</taxon>
        <taxon>Pooideae</taxon>
        <taxon>Poodae</taxon>
        <taxon>Poeae</taxon>
        <taxon>Poeae Chloroplast Group 2 (Poeae type)</taxon>
        <taxon>Loliodinae</taxon>
        <taxon>Loliinae</taxon>
        <taxon>Lolium</taxon>
    </lineage>
</organism>
<dbReference type="EMBL" id="JAUUTY010000002">
    <property type="protein sequence ID" value="KAK1686614.1"/>
    <property type="molecule type" value="Genomic_DNA"/>
</dbReference>
<comment type="caution">
    <text evidence="2">The sequence shown here is derived from an EMBL/GenBank/DDBJ whole genome shotgun (WGS) entry which is preliminary data.</text>
</comment>
<accession>A0AAD8X081</accession>
<feature type="compositionally biased region" description="Gly residues" evidence="1">
    <location>
        <begin position="229"/>
        <end position="246"/>
    </location>
</feature>
<feature type="region of interest" description="Disordered" evidence="1">
    <location>
        <begin position="484"/>
        <end position="514"/>
    </location>
</feature>
<feature type="region of interest" description="Disordered" evidence="1">
    <location>
        <begin position="177"/>
        <end position="268"/>
    </location>
</feature>
<feature type="compositionally biased region" description="Basic and acidic residues" evidence="1">
    <location>
        <begin position="251"/>
        <end position="268"/>
    </location>
</feature>
<gene>
    <name evidence="2" type="ORF">QYE76_047462</name>
</gene>
<reference evidence="2" key="1">
    <citation type="submission" date="2023-07" db="EMBL/GenBank/DDBJ databases">
        <title>A chromosome-level genome assembly of Lolium multiflorum.</title>
        <authorList>
            <person name="Chen Y."/>
            <person name="Copetti D."/>
            <person name="Kolliker R."/>
            <person name="Studer B."/>
        </authorList>
    </citation>
    <scope>NUCLEOTIDE SEQUENCE</scope>
    <source>
        <strain evidence="2">02402/16</strain>
        <tissue evidence="2">Leaf</tissue>
    </source>
</reference>
<feature type="compositionally biased region" description="Basic residues" evidence="1">
    <location>
        <begin position="505"/>
        <end position="514"/>
    </location>
</feature>
<evidence type="ECO:0000256" key="1">
    <source>
        <dbReference type="SAM" id="MobiDB-lite"/>
    </source>
</evidence>
<dbReference type="PANTHER" id="PTHR47481">
    <property type="match status" value="1"/>
</dbReference>
<dbReference type="Proteomes" id="UP001231189">
    <property type="component" value="Unassembled WGS sequence"/>
</dbReference>
<dbReference type="AlphaFoldDB" id="A0AAD8X081"/>
<keyword evidence="3" id="KW-1185">Reference proteome</keyword>
<feature type="region of interest" description="Disordered" evidence="1">
    <location>
        <begin position="395"/>
        <end position="417"/>
    </location>
</feature>
<dbReference type="PANTHER" id="PTHR47481:SF31">
    <property type="entry name" value="OS01G0873500 PROTEIN"/>
    <property type="match status" value="1"/>
</dbReference>
<name>A0AAD8X081_LOLMU</name>
<evidence type="ECO:0000313" key="2">
    <source>
        <dbReference type="EMBL" id="KAK1686614.1"/>
    </source>
</evidence>
<evidence type="ECO:0000313" key="3">
    <source>
        <dbReference type="Proteomes" id="UP001231189"/>
    </source>
</evidence>